<keyword evidence="2" id="KW-1185">Reference proteome</keyword>
<comment type="caution">
    <text evidence="1">The sequence shown here is derived from an EMBL/GenBank/DDBJ whole genome shotgun (WGS) entry which is preliminary data.</text>
</comment>
<protein>
    <submittedName>
        <fullName evidence="1">Uncharacterized protein</fullName>
    </submittedName>
</protein>
<accession>A0A4Y2JUK3</accession>
<reference evidence="1 2" key="1">
    <citation type="journal article" date="2019" name="Sci. Rep.">
        <title>Orb-weaving spider Araneus ventricosus genome elucidates the spidroin gene catalogue.</title>
        <authorList>
            <person name="Kono N."/>
            <person name="Nakamura H."/>
            <person name="Ohtoshi R."/>
            <person name="Moran D.A.P."/>
            <person name="Shinohara A."/>
            <person name="Yoshida Y."/>
            <person name="Fujiwara M."/>
            <person name="Mori M."/>
            <person name="Tomita M."/>
            <person name="Arakawa K."/>
        </authorList>
    </citation>
    <scope>NUCLEOTIDE SEQUENCE [LARGE SCALE GENOMIC DNA]</scope>
</reference>
<name>A0A4Y2JUK3_ARAVE</name>
<organism evidence="1 2">
    <name type="scientific">Araneus ventricosus</name>
    <name type="common">Orbweaver spider</name>
    <name type="synonym">Epeira ventricosa</name>
    <dbReference type="NCBI Taxonomy" id="182803"/>
    <lineage>
        <taxon>Eukaryota</taxon>
        <taxon>Metazoa</taxon>
        <taxon>Ecdysozoa</taxon>
        <taxon>Arthropoda</taxon>
        <taxon>Chelicerata</taxon>
        <taxon>Arachnida</taxon>
        <taxon>Araneae</taxon>
        <taxon>Araneomorphae</taxon>
        <taxon>Entelegynae</taxon>
        <taxon>Araneoidea</taxon>
        <taxon>Araneidae</taxon>
        <taxon>Araneus</taxon>
    </lineage>
</organism>
<dbReference type="AlphaFoldDB" id="A0A4Y2JUK3"/>
<dbReference type="Proteomes" id="UP000499080">
    <property type="component" value="Unassembled WGS sequence"/>
</dbReference>
<evidence type="ECO:0000313" key="1">
    <source>
        <dbReference type="EMBL" id="GBM93042.1"/>
    </source>
</evidence>
<proteinExistence type="predicted"/>
<dbReference type="EMBL" id="BGPR01003841">
    <property type="protein sequence ID" value="GBM93042.1"/>
    <property type="molecule type" value="Genomic_DNA"/>
</dbReference>
<evidence type="ECO:0000313" key="2">
    <source>
        <dbReference type="Proteomes" id="UP000499080"/>
    </source>
</evidence>
<sequence>MYQSYFTTILASLLQNLCINWKFYLYSLQRIIIPEPREVKDAPTLVRVLLRVGCPLITLQYGFLGEMQIGYGHPLLPRELAHRQGSAVGSKGETTAGSMK</sequence>
<gene>
    <name evidence="1" type="ORF">AVEN_81088_1</name>
</gene>